<feature type="transmembrane region" description="Helical" evidence="7">
    <location>
        <begin position="151"/>
        <end position="171"/>
    </location>
</feature>
<dbReference type="GO" id="GO:0012505">
    <property type="term" value="C:endomembrane system"/>
    <property type="evidence" value="ECO:0007669"/>
    <property type="project" value="UniProtKB-SubCell"/>
</dbReference>
<organism evidence="9 10">
    <name type="scientific">Leucosporidium creatinivorum</name>
    <dbReference type="NCBI Taxonomy" id="106004"/>
    <lineage>
        <taxon>Eukaryota</taxon>
        <taxon>Fungi</taxon>
        <taxon>Dikarya</taxon>
        <taxon>Basidiomycota</taxon>
        <taxon>Pucciniomycotina</taxon>
        <taxon>Microbotryomycetes</taxon>
        <taxon>Leucosporidiales</taxon>
        <taxon>Leucosporidium</taxon>
    </lineage>
</organism>
<feature type="transmembrane region" description="Helical" evidence="7">
    <location>
        <begin position="233"/>
        <end position="250"/>
    </location>
</feature>
<evidence type="ECO:0000256" key="3">
    <source>
        <dbReference type="ARBA" id="ARBA00022448"/>
    </source>
</evidence>
<dbReference type="SUPFAM" id="SSF103473">
    <property type="entry name" value="MFS general substrate transporter"/>
    <property type="match status" value="1"/>
</dbReference>
<evidence type="ECO:0000256" key="4">
    <source>
        <dbReference type="ARBA" id="ARBA00022692"/>
    </source>
</evidence>
<dbReference type="InterPro" id="IPR036259">
    <property type="entry name" value="MFS_trans_sf"/>
</dbReference>
<evidence type="ECO:0000313" key="9">
    <source>
        <dbReference type="EMBL" id="ORY73649.1"/>
    </source>
</evidence>
<feature type="transmembrane region" description="Helical" evidence="7">
    <location>
        <begin position="345"/>
        <end position="365"/>
    </location>
</feature>
<feature type="non-terminal residue" evidence="9">
    <location>
        <position position="373"/>
    </location>
</feature>
<evidence type="ECO:0000256" key="2">
    <source>
        <dbReference type="ARBA" id="ARBA00008335"/>
    </source>
</evidence>
<comment type="subcellular location">
    <subcellularLocation>
        <location evidence="1">Endomembrane system</location>
        <topology evidence="1">Multi-pass membrane protein</topology>
    </subcellularLocation>
</comment>
<gene>
    <name evidence="9" type="ORF">BCR35DRAFT_252963</name>
</gene>
<feature type="domain" description="Major facilitator superfamily (MFS) profile" evidence="8">
    <location>
        <begin position="1"/>
        <end position="372"/>
    </location>
</feature>
<feature type="non-terminal residue" evidence="9">
    <location>
        <position position="1"/>
    </location>
</feature>
<evidence type="ECO:0000256" key="5">
    <source>
        <dbReference type="ARBA" id="ARBA00022989"/>
    </source>
</evidence>
<evidence type="ECO:0000256" key="7">
    <source>
        <dbReference type="SAM" id="Phobius"/>
    </source>
</evidence>
<evidence type="ECO:0000259" key="8">
    <source>
        <dbReference type="PROSITE" id="PS50850"/>
    </source>
</evidence>
<dbReference type="Gene3D" id="1.20.1250.20">
    <property type="entry name" value="MFS general substrate transporter like domains"/>
    <property type="match status" value="2"/>
</dbReference>
<dbReference type="PANTHER" id="PTHR23514:SF3">
    <property type="entry name" value="BYPASS OF STOP CODON PROTEIN 6"/>
    <property type="match status" value="1"/>
</dbReference>
<keyword evidence="10" id="KW-1185">Reference proteome</keyword>
<dbReference type="InterPro" id="IPR020846">
    <property type="entry name" value="MFS_dom"/>
</dbReference>
<comment type="caution">
    <text evidence="9">The sequence shown here is derived from an EMBL/GenBank/DDBJ whole genome shotgun (WGS) entry which is preliminary data.</text>
</comment>
<feature type="transmembrane region" description="Helical" evidence="7">
    <location>
        <begin position="257"/>
        <end position="277"/>
    </location>
</feature>
<dbReference type="Pfam" id="PF07690">
    <property type="entry name" value="MFS_1"/>
    <property type="match status" value="1"/>
</dbReference>
<dbReference type="PANTHER" id="PTHR23514">
    <property type="entry name" value="BYPASS OF STOP CODON PROTEIN 6"/>
    <property type="match status" value="1"/>
</dbReference>
<keyword evidence="6 7" id="KW-0472">Membrane</keyword>
<dbReference type="PROSITE" id="PS50850">
    <property type="entry name" value="MFS"/>
    <property type="match status" value="1"/>
</dbReference>
<dbReference type="InParanoid" id="A0A1Y2EQ25"/>
<feature type="transmembrane region" description="Helical" evidence="7">
    <location>
        <begin position="120"/>
        <end position="139"/>
    </location>
</feature>
<keyword evidence="4 7" id="KW-0812">Transmembrane</keyword>
<dbReference type="GO" id="GO:0016020">
    <property type="term" value="C:membrane"/>
    <property type="evidence" value="ECO:0007669"/>
    <property type="project" value="TreeGrafter"/>
</dbReference>
<keyword evidence="5 7" id="KW-1133">Transmembrane helix</keyword>
<evidence type="ECO:0000313" key="10">
    <source>
        <dbReference type="Proteomes" id="UP000193467"/>
    </source>
</evidence>
<feature type="transmembrane region" description="Helical" evidence="7">
    <location>
        <begin position="321"/>
        <end position="339"/>
    </location>
</feature>
<feature type="transmembrane region" description="Helical" evidence="7">
    <location>
        <begin position="191"/>
        <end position="213"/>
    </location>
</feature>
<proteinExistence type="inferred from homology"/>
<sequence length="373" mass="39731">LAVSFGMIGLVGMNDSATGANLDSMQAFYQVSYDYISLVFLANVAGYFLSCLSSSFLTHHLGLRSSLHFAALSLSSGCLILSFAPPFGAFIASIALMGFGGGLYDSAITTVISHEESGALMSYTYAFFGVGATFSPLIIGSFVDKGYPWNQYYYCPLGVSILLAILSHYAFRNSTMSVQTRMIRALKMPFVWVGFLLIILAFGMTDVLSGWMVSFQNEKRGMPDAAARYNLSGLWAGIALGRVILAYFLDDRLGEKTFSVVMLTCAAGFLGIVWAVRNYIVDAVALVLVGFFLGPVTPKVLSTVSARVPPSLKGSTMSMTIGLGLIGSAVGPLLFGVAAGKGYLASLPAVLIVCSVIAAGVWSVVPKNKRRED</sequence>
<protein>
    <submittedName>
        <fullName evidence="9">Major facilitator superfamily domain-containing protein</fullName>
    </submittedName>
</protein>
<name>A0A1Y2EQ25_9BASI</name>
<dbReference type="InterPro" id="IPR011701">
    <property type="entry name" value="MFS"/>
</dbReference>
<feature type="transmembrane region" description="Helical" evidence="7">
    <location>
        <begin position="35"/>
        <end position="58"/>
    </location>
</feature>
<dbReference type="OrthoDB" id="413079at2759"/>
<dbReference type="STRING" id="106004.A0A1Y2EQ25"/>
<feature type="transmembrane region" description="Helical" evidence="7">
    <location>
        <begin position="283"/>
        <end position="301"/>
    </location>
</feature>
<evidence type="ECO:0000256" key="1">
    <source>
        <dbReference type="ARBA" id="ARBA00004127"/>
    </source>
</evidence>
<keyword evidence="3" id="KW-0813">Transport</keyword>
<dbReference type="AlphaFoldDB" id="A0A1Y2EQ25"/>
<comment type="similarity">
    <text evidence="2">Belongs to the major facilitator superfamily.</text>
</comment>
<dbReference type="Proteomes" id="UP000193467">
    <property type="component" value="Unassembled WGS sequence"/>
</dbReference>
<reference evidence="9 10" key="1">
    <citation type="submission" date="2016-07" db="EMBL/GenBank/DDBJ databases">
        <title>Pervasive Adenine N6-methylation of Active Genes in Fungi.</title>
        <authorList>
            <consortium name="DOE Joint Genome Institute"/>
            <person name="Mondo S.J."/>
            <person name="Dannebaum R.O."/>
            <person name="Kuo R.C."/>
            <person name="Labutti K."/>
            <person name="Haridas S."/>
            <person name="Kuo A."/>
            <person name="Salamov A."/>
            <person name="Ahrendt S.R."/>
            <person name="Lipzen A."/>
            <person name="Sullivan W."/>
            <person name="Andreopoulos W.B."/>
            <person name="Clum A."/>
            <person name="Lindquist E."/>
            <person name="Daum C."/>
            <person name="Ramamoorthy G.K."/>
            <person name="Gryganskyi A."/>
            <person name="Culley D."/>
            <person name="Magnuson J.K."/>
            <person name="James T.Y."/>
            <person name="O'Malley M.A."/>
            <person name="Stajich J.E."/>
            <person name="Spatafora J.W."/>
            <person name="Visel A."/>
            <person name="Grigoriev I.V."/>
        </authorList>
    </citation>
    <scope>NUCLEOTIDE SEQUENCE [LARGE SCALE GENOMIC DNA]</scope>
    <source>
        <strain evidence="9 10">62-1032</strain>
    </source>
</reference>
<evidence type="ECO:0000256" key="6">
    <source>
        <dbReference type="ARBA" id="ARBA00023136"/>
    </source>
</evidence>
<dbReference type="InterPro" id="IPR051788">
    <property type="entry name" value="MFS_Transporter"/>
</dbReference>
<dbReference type="GO" id="GO:0022857">
    <property type="term" value="F:transmembrane transporter activity"/>
    <property type="evidence" value="ECO:0007669"/>
    <property type="project" value="InterPro"/>
</dbReference>
<dbReference type="EMBL" id="MCGR01000045">
    <property type="protein sequence ID" value="ORY73649.1"/>
    <property type="molecule type" value="Genomic_DNA"/>
</dbReference>
<accession>A0A1Y2EQ25</accession>